<keyword evidence="4" id="KW-0597">Phosphoprotein</keyword>
<dbReference type="InterPro" id="IPR005467">
    <property type="entry name" value="His_kinase_dom"/>
</dbReference>
<keyword evidence="5" id="KW-0808">Transferase</keyword>
<dbReference type="GO" id="GO:0009927">
    <property type="term" value="F:histidine phosphotransfer kinase activity"/>
    <property type="evidence" value="ECO:0007669"/>
    <property type="project" value="TreeGrafter"/>
</dbReference>
<keyword evidence="9" id="KW-0812">Transmembrane</keyword>
<dbReference type="GO" id="GO:0005886">
    <property type="term" value="C:plasma membrane"/>
    <property type="evidence" value="ECO:0007669"/>
    <property type="project" value="TreeGrafter"/>
</dbReference>
<dbReference type="FunFam" id="1.10.287.130:FF:000001">
    <property type="entry name" value="Two-component sensor histidine kinase"/>
    <property type="match status" value="1"/>
</dbReference>
<sequence length="495" mass="56761">MKLIYQYMLCFLLVVTTCLAVTAVAIYHYTEDLAYRHTLTELEGYSDNLQKQALKIDPATGNIKNITAESLDLLQQTLANDRIAIDLFDPDGYRLYPQPRGDKDQRPAFSPKILKRLQDGEVIYSRNGQKNRPQGLKTQDPTTYVVKPWFNRDQQLKAIIYLGMPCVSINTSMQNVRRKLLITFLISAIIAIVMSWFLANFQVRKIERLQKATKQIKHGNFKVEVQQTGNDEISDLAADFNEMAHSLQLSNEEIQRQERQNKEFMMNASHEMRTPLTTINGLLEGLAYDAIPKNLRAHSIDLMRDETKRLIRLVNDNLDYEKIRTNQLPLNQTEFDAVQPLSNVVSQLQASAKEAKNQLQLQLPPKLPVYADYDRFIQIIFNIVQNAIQFTHQGKILIDGQRLPKEAATVITIKDNGIGMTPAQLQNIWVRYYKADPSRKSTKYSESGLGLAIVHQLMEQHHDEIAVTSHFHQGTTFKLTFYDAAVIQKRQSSPR</sequence>
<keyword evidence="8 9" id="KW-0472">Membrane</keyword>
<proteinExistence type="predicted"/>
<dbReference type="SUPFAM" id="SSF55874">
    <property type="entry name" value="ATPase domain of HSP90 chaperone/DNA topoisomerase II/histidine kinase"/>
    <property type="match status" value="1"/>
</dbReference>
<dbReference type="Pfam" id="PF00672">
    <property type="entry name" value="HAMP"/>
    <property type="match status" value="1"/>
</dbReference>
<dbReference type="Gene3D" id="3.30.565.10">
    <property type="entry name" value="Histidine kinase-like ATPase, C-terminal domain"/>
    <property type="match status" value="1"/>
</dbReference>
<dbReference type="SUPFAM" id="SSF47384">
    <property type="entry name" value="Homodimeric domain of signal transducing histidine kinase"/>
    <property type="match status" value="1"/>
</dbReference>
<evidence type="ECO:0000313" key="13">
    <source>
        <dbReference type="Proteomes" id="UP000563523"/>
    </source>
</evidence>
<dbReference type="Gene3D" id="1.10.287.130">
    <property type="match status" value="1"/>
</dbReference>
<reference evidence="12 13" key="1">
    <citation type="submission" date="2020-06" db="EMBL/GenBank/DDBJ databases">
        <authorList>
            <person name="Kang J."/>
        </authorList>
    </citation>
    <scope>NUCLEOTIDE SEQUENCE [LARGE SCALE GENOMIC DNA]</scope>
    <source>
        <strain evidence="12 13">DCY120</strain>
    </source>
</reference>
<dbReference type="Pfam" id="PF02518">
    <property type="entry name" value="HATPase_c"/>
    <property type="match status" value="1"/>
</dbReference>
<comment type="catalytic activity">
    <reaction evidence="1">
        <text>ATP + protein L-histidine = ADP + protein N-phospho-L-histidine.</text>
        <dbReference type="EC" id="2.7.13.3"/>
    </reaction>
</comment>
<evidence type="ECO:0000259" key="11">
    <source>
        <dbReference type="PROSITE" id="PS50885"/>
    </source>
</evidence>
<dbReference type="EC" id="2.7.13.3" evidence="3"/>
<accession>A0A850R4Z8</accession>
<dbReference type="InterPro" id="IPR003660">
    <property type="entry name" value="HAMP_dom"/>
</dbReference>
<protein>
    <recommendedName>
        <fullName evidence="3">histidine kinase</fullName>
        <ecNumber evidence="3">2.7.13.3</ecNumber>
    </recommendedName>
</protein>
<dbReference type="FunFam" id="3.30.565.10:FF:000006">
    <property type="entry name" value="Sensor histidine kinase WalK"/>
    <property type="match status" value="1"/>
</dbReference>
<evidence type="ECO:0000256" key="1">
    <source>
        <dbReference type="ARBA" id="ARBA00000085"/>
    </source>
</evidence>
<dbReference type="EMBL" id="JABZEC010000001">
    <property type="protein sequence ID" value="NVY95605.1"/>
    <property type="molecule type" value="Genomic_DNA"/>
</dbReference>
<dbReference type="InterPro" id="IPR036890">
    <property type="entry name" value="HATPase_C_sf"/>
</dbReference>
<evidence type="ECO:0000256" key="2">
    <source>
        <dbReference type="ARBA" id="ARBA00004370"/>
    </source>
</evidence>
<comment type="caution">
    <text evidence="12">The sequence shown here is derived from an EMBL/GenBank/DDBJ whole genome shotgun (WGS) entry which is preliminary data.</text>
</comment>
<dbReference type="Proteomes" id="UP000563523">
    <property type="component" value="Unassembled WGS sequence"/>
</dbReference>
<evidence type="ECO:0000313" key="12">
    <source>
        <dbReference type="EMBL" id="NVY95605.1"/>
    </source>
</evidence>
<keyword evidence="6 12" id="KW-0418">Kinase</keyword>
<evidence type="ECO:0000256" key="7">
    <source>
        <dbReference type="ARBA" id="ARBA00023012"/>
    </source>
</evidence>
<evidence type="ECO:0000256" key="6">
    <source>
        <dbReference type="ARBA" id="ARBA00022777"/>
    </source>
</evidence>
<dbReference type="PANTHER" id="PTHR43047">
    <property type="entry name" value="TWO-COMPONENT HISTIDINE PROTEIN KINASE"/>
    <property type="match status" value="1"/>
</dbReference>
<dbReference type="PRINTS" id="PR00344">
    <property type="entry name" value="BCTRLSENSOR"/>
</dbReference>
<dbReference type="Gene3D" id="6.10.340.10">
    <property type="match status" value="1"/>
</dbReference>
<keyword evidence="9" id="KW-1133">Transmembrane helix</keyword>
<comment type="subcellular location">
    <subcellularLocation>
        <location evidence="2">Membrane</location>
    </subcellularLocation>
</comment>
<feature type="domain" description="Histidine kinase" evidence="10">
    <location>
        <begin position="267"/>
        <end position="485"/>
    </location>
</feature>
<dbReference type="SUPFAM" id="SSF158472">
    <property type="entry name" value="HAMP domain-like"/>
    <property type="match status" value="1"/>
</dbReference>
<dbReference type="AlphaFoldDB" id="A0A850R4Z8"/>
<dbReference type="SMART" id="SM00388">
    <property type="entry name" value="HisKA"/>
    <property type="match status" value="1"/>
</dbReference>
<feature type="transmembrane region" description="Helical" evidence="9">
    <location>
        <begin position="180"/>
        <end position="201"/>
    </location>
</feature>
<feature type="domain" description="HAMP" evidence="11">
    <location>
        <begin position="200"/>
        <end position="252"/>
    </location>
</feature>
<dbReference type="InterPro" id="IPR003661">
    <property type="entry name" value="HisK_dim/P_dom"/>
</dbReference>
<dbReference type="InterPro" id="IPR003594">
    <property type="entry name" value="HATPase_dom"/>
</dbReference>
<dbReference type="InterPro" id="IPR004358">
    <property type="entry name" value="Sig_transdc_His_kin-like_C"/>
</dbReference>
<dbReference type="GO" id="GO:0000155">
    <property type="term" value="F:phosphorelay sensor kinase activity"/>
    <property type="evidence" value="ECO:0007669"/>
    <property type="project" value="InterPro"/>
</dbReference>
<dbReference type="PANTHER" id="PTHR43047:SF72">
    <property type="entry name" value="OSMOSENSING HISTIDINE PROTEIN KINASE SLN1"/>
    <property type="match status" value="1"/>
</dbReference>
<dbReference type="SMART" id="SM00387">
    <property type="entry name" value="HATPase_c"/>
    <property type="match status" value="1"/>
</dbReference>
<dbReference type="CDD" id="cd00082">
    <property type="entry name" value="HisKA"/>
    <property type="match status" value="1"/>
</dbReference>
<evidence type="ECO:0000256" key="5">
    <source>
        <dbReference type="ARBA" id="ARBA00022679"/>
    </source>
</evidence>
<dbReference type="CDD" id="cd06225">
    <property type="entry name" value="HAMP"/>
    <property type="match status" value="1"/>
</dbReference>
<evidence type="ECO:0000259" key="10">
    <source>
        <dbReference type="PROSITE" id="PS50109"/>
    </source>
</evidence>
<dbReference type="RefSeq" id="WP_176941780.1">
    <property type="nucleotide sequence ID" value="NZ_JABZEC010000001.1"/>
</dbReference>
<evidence type="ECO:0000256" key="4">
    <source>
        <dbReference type="ARBA" id="ARBA00022553"/>
    </source>
</evidence>
<keyword evidence="13" id="KW-1185">Reference proteome</keyword>
<dbReference type="Pfam" id="PF00512">
    <property type="entry name" value="HisKA"/>
    <property type="match status" value="1"/>
</dbReference>
<evidence type="ECO:0000256" key="8">
    <source>
        <dbReference type="ARBA" id="ARBA00023136"/>
    </source>
</evidence>
<dbReference type="PROSITE" id="PS50109">
    <property type="entry name" value="HIS_KIN"/>
    <property type="match status" value="1"/>
</dbReference>
<dbReference type="InterPro" id="IPR036097">
    <property type="entry name" value="HisK_dim/P_sf"/>
</dbReference>
<evidence type="ECO:0000256" key="9">
    <source>
        <dbReference type="SAM" id="Phobius"/>
    </source>
</evidence>
<dbReference type="PROSITE" id="PS50885">
    <property type="entry name" value="HAMP"/>
    <property type="match status" value="1"/>
</dbReference>
<evidence type="ECO:0000256" key="3">
    <source>
        <dbReference type="ARBA" id="ARBA00012438"/>
    </source>
</evidence>
<name>A0A850R4Z8_9LACO</name>
<dbReference type="SMART" id="SM00304">
    <property type="entry name" value="HAMP"/>
    <property type="match status" value="1"/>
</dbReference>
<gene>
    <name evidence="12" type="ORF">HU830_00070</name>
</gene>
<keyword evidence="7" id="KW-0902">Two-component regulatory system</keyword>
<organism evidence="12 13">
    <name type="scientific">Bombilactobacillus apium</name>
    <dbReference type="NCBI Taxonomy" id="2675299"/>
    <lineage>
        <taxon>Bacteria</taxon>
        <taxon>Bacillati</taxon>
        <taxon>Bacillota</taxon>
        <taxon>Bacilli</taxon>
        <taxon>Lactobacillales</taxon>
        <taxon>Lactobacillaceae</taxon>
        <taxon>Bombilactobacillus</taxon>
    </lineage>
</organism>